<dbReference type="AlphaFoldDB" id="A0A517SHK3"/>
<evidence type="ECO:0000313" key="3">
    <source>
        <dbReference type="EMBL" id="QDT55604.1"/>
    </source>
</evidence>
<dbReference type="InterPro" id="IPR000683">
    <property type="entry name" value="Gfo/Idh/MocA-like_OxRdtase_N"/>
</dbReference>
<dbReference type="Gene3D" id="3.40.50.720">
    <property type="entry name" value="NAD(P)-binding Rossmann-like Domain"/>
    <property type="match status" value="1"/>
</dbReference>
<dbReference type="EC" id="1.1.1.292" evidence="3"/>
<evidence type="ECO:0000259" key="2">
    <source>
        <dbReference type="Pfam" id="PF19051"/>
    </source>
</evidence>
<feature type="domain" description="Gfo/Idh/MocA-like oxidoreductase N-terminal" evidence="1">
    <location>
        <begin position="39"/>
        <end position="154"/>
    </location>
</feature>
<dbReference type="PANTHER" id="PTHR43818">
    <property type="entry name" value="BCDNA.GH03377"/>
    <property type="match status" value="1"/>
</dbReference>
<keyword evidence="3" id="KW-0560">Oxidoreductase</keyword>
<organism evidence="3 4">
    <name type="scientific">Caulifigura coniformis</name>
    <dbReference type="NCBI Taxonomy" id="2527983"/>
    <lineage>
        <taxon>Bacteria</taxon>
        <taxon>Pseudomonadati</taxon>
        <taxon>Planctomycetota</taxon>
        <taxon>Planctomycetia</taxon>
        <taxon>Planctomycetales</taxon>
        <taxon>Planctomycetaceae</taxon>
        <taxon>Caulifigura</taxon>
    </lineage>
</organism>
<dbReference type="Pfam" id="PF19051">
    <property type="entry name" value="GFO_IDH_MocA_C2"/>
    <property type="match status" value="1"/>
</dbReference>
<dbReference type="PROSITE" id="PS51318">
    <property type="entry name" value="TAT"/>
    <property type="match status" value="1"/>
</dbReference>
<dbReference type="OrthoDB" id="255433at2"/>
<accession>A0A517SHK3</accession>
<dbReference type="GO" id="GO:0033712">
    <property type="term" value="F:1,5-anhydro-D-fructose reductase (1,5-anhydro-D-mannitol-forming) activity"/>
    <property type="evidence" value="ECO:0007669"/>
    <property type="project" value="UniProtKB-EC"/>
</dbReference>
<dbReference type="KEGG" id="ccos:Pan44_36500"/>
<evidence type="ECO:0000259" key="1">
    <source>
        <dbReference type="Pfam" id="PF01408"/>
    </source>
</evidence>
<dbReference type="GO" id="GO:0000166">
    <property type="term" value="F:nucleotide binding"/>
    <property type="evidence" value="ECO:0007669"/>
    <property type="project" value="InterPro"/>
</dbReference>
<dbReference type="SUPFAM" id="SSF51735">
    <property type="entry name" value="NAD(P)-binding Rossmann-fold domains"/>
    <property type="match status" value="1"/>
</dbReference>
<dbReference type="InterPro" id="IPR043906">
    <property type="entry name" value="Gfo/Idh/MocA_OxRdtase_bact_C"/>
</dbReference>
<dbReference type="Gene3D" id="3.30.360.10">
    <property type="entry name" value="Dihydrodipicolinate Reductase, domain 2"/>
    <property type="match status" value="1"/>
</dbReference>
<feature type="domain" description="Gfo/Idh/MocA-like oxidoreductase bacterial type C-terminal" evidence="2">
    <location>
        <begin position="195"/>
        <end position="435"/>
    </location>
</feature>
<protein>
    <submittedName>
        <fullName evidence="3">1,5-anhydro-D-fructose reductase</fullName>
        <ecNumber evidence="3">1.1.1.292</ecNumber>
    </submittedName>
</protein>
<dbReference type="Pfam" id="PF01408">
    <property type="entry name" value="GFO_IDH_MocA"/>
    <property type="match status" value="1"/>
</dbReference>
<dbReference type="SUPFAM" id="SSF55347">
    <property type="entry name" value="Glyceraldehyde-3-phosphate dehydrogenase-like, C-terminal domain"/>
    <property type="match status" value="1"/>
</dbReference>
<gene>
    <name evidence="3" type="primary">afr_4</name>
    <name evidence="3" type="ORF">Pan44_36500</name>
</gene>
<name>A0A517SHK3_9PLAN</name>
<proteinExistence type="predicted"/>
<dbReference type="InParanoid" id="A0A517SHK3"/>
<dbReference type="InterPro" id="IPR036291">
    <property type="entry name" value="NAD(P)-bd_dom_sf"/>
</dbReference>
<evidence type="ECO:0000313" key="4">
    <source>
        <dbReference type="Proteomes" id="UP000315700"/>
    </source>
</evidence>
<dbReference type="Proteomes" id="UP000315700">
    <property type="component" value="Chromosome"/>
</dbReference>
<dbReference type="PANTHER" id="PTHR43818:SF10">
    <property type="entry name" value="NADH-DEPENDENT DEHYDROGENASE-RELATED"/>
    <property type="match status" value="1"/>
</dbReference>
<dbReference type="InterPro" id="IPR006311">
    <property type="entry name" value="TAT_signal"/>
</dbReference>
<reference evidence="3 4" key="1">
    <citation type="submission" date="2019-02" db="EMBL/GenBank/DDBJ databases">
        <title>Deep-cultivation of Planctomycetes and their phenomic and genomic characterization uncovers novel biology.</title>
        <authorList>
            <person name="Wiegand S."/>
            <person name="Jogler M."/>
            <person name="Boedeker C."/>
            <person name="Pinto D."/>
            <person name="Vollmers J."/>
            <person name="Rivas-Marin E."/>
            <person name="Kohn T."/>
            <person name="Peeters S.H."/>
            <person name="Heuer A."/>
            <person name="Rast P."/>
            <person name="Oberbeckmann S."/>
            <person name="Bunk B."/>
            <person name="Jeske O."/>
            <person name="Meyerdierks A."/>
            <person name="Storesund J.E."/>
            <person name="Kallscheuer N."/>
            <person name="Luecker S."/>
            <person name="Lage O.M."/>
            <person name="Pohl T."/>
            <person name="Merkel B.J."/>
            <person name="Hornburger P."/>
            <person name="Mueller R.-W."/>
            <person name="Bruemmer F."/>
            <person name="Labrenz M."/>
            <person name="Spormann A.M."/>
            <person name="Op den Camp H."/>
            <person name="Overmann J."/>
            <person name="Amann R."/>
            <person name="Jetten M.S.M."/>
            <person name="Mascher T."/>
            <person name="Medema M.H."/>
            <person name="Devos D.P."/>
            <person name="Kaster A.-K."/>
            <person name="Ovreas L."/>
            <person name="Rohde M."/>
            <person name="Galperin M.Y."/>
            <person name="Jogler C."/>
        </authorList>
    </citation>
    <scope>NUCLEOTIDE SEQUENCE [LARGE SCALE GENOMIC DNA]</scope>
    <source>
        <strain evidence="3 4">Pan44</strain>
    </source>
</reference>
<sequence length="439" mass="48223">MPHSPLRPTRRQFLGTSAAMLAPFAFPTVGRAMANSKVNIACIGVGGKGASDLKEVAVGHNIVALCDVDTDRLETAAKNFKEAKKFQDWREVFDMKGIDAVTVSTPDHMHAPVTLTALRLKKHCYTQKPLTHSIHEARVLTKAAAEAGVVTQMGTQHHATKRLKIAVQTIRDGVIGKVSEVHCWTDRPGTFWKQGLERPATSDTPPANLNWDMFLGVAPERPFVAKLYHPFHWRGWWDFGTGALGDMGCHIMDPVVNALELGAPTTVKAEGGPLLPESGPTSCKVDYEFPGTKHTTATVKVTWYEAGAQPPREIFQAPADWKNDTNGVLFRGEKGNLFVGFPIMPKLFPVADFENHKWPELEDHNHYQEWTSAIANGGKTGCPFSYSGPLTETVLLGNVAFRAAATINWDSANLKATGLPAADKLIRRQYRKGWEVEGL</sequence>
<dbReference type="RefSeq" id="WP_145031558.1">
    <property type="nucleotide sequence ID" value="NZ_CP036271.1"/>
</dbReference>
<dbReference type="EMBL" id="CP036271">
    <property type="protein sequence ID" value="QDT55604.1"/>
    <property type="molecule type" value="Genomic_DNA"/>
</dbReference>
<dbReference type="InterPro" id="IPR050463">
    <property type="entry name" value="Gfo/Idh/MocA_oxidrdct_glycsds"/>
</dbReference>
<keyword evidence="4" id="KW-1185">Reference proteome</keyword>